<keyword evidence="1" id="KW-0489">Methyltransferase</keyword>
<dbReference type="EMBL" id="UGMS01000001">
    <property type="protein sequence ID" value="STV82908.1"/>
    <property type="molecule type" value="Genomic_DNA"/>
</dbReference>
<dbReference type="AlphaFoldDB" id="A0A7H4N815"/>
<dbReference type="GO" id="GO:0032259">
    <property type="term" value="P:methylation"/>
    <property type="evidence" value="ECO:0007669"/>
    <property type="project" value="UniProtKB-KW"/>
</dbReference>
<protein>
    <submittedName>
        <fullName evidence="1">Hydroxymethyltransferase</fullName>
    </submittedName>
</protein>
<keyword evidence="1" id="KW-0808">Transferase</keyword>
<dbReference type="Proteomes" id="UP000254863">
    <property type="component" value="Unassembled WGS sequence"/>
</dbReference>
<evidence type="ECO:0000313" key="1">
    <source>
        <dbReference type="EMBL" id="STV82908.1"/>
    </source>
</evidence>
<dbReference type="GO" id="GO:0008168">
    <property type="term" value="F:methyltransferase activity"/>
    <property type="evidence" value="ECO:0007669"/>
    <property type="project" value="UniProtKB-KW"/>
</dbReference>
<comment type="caution">
    <text evidence="1">The sequence shown here is derived from an EMBL/GenBank/DDBJ whole genome shotgun (WGS) entry which is preliminary data.</text>
</comment>
<name>A0A7H4N815_9ENTR</name>
<accession>A0A7H4N815</accession>
<sequence>MRLLRNLKSQGDDAVEEEEGMVIAASQLSTTSWYQRVTLTADQSLFPLYRS</sequence>
<organism evidence="1 2">
    <name type="scientific">Klebsiella michiganensis</name>
    <dbReference type="NCBI Taxonomy" id="1134687"/>
    <lineage>
        <taxon>Bacteria</taxon>
        <taxon>Pseudomonadati</taxon>
        <taxon>Pseudomonadota</taxon>
        <taxon>Gammaproteobacteria</taxon>
        <taxon>Enterobacterales</taxon>
        <taxon>Enterobacteriaceae</taxon>
        <taxon>Klebsiella/Raoultella group</taxon>
        <taxon>Klebsiella</taxon>
    </lineage>
</organism>
<gene>
    <name evidence="1" type="ORF">NCTC11685_03214</name>
</gene>
<evidence type="ECO:0000313" key="2">
    <source>
        <dbReference type="Proteomes" id="UP000254863"/>
    </source>
</evidence>
<proteinExistence type="predicted"/>
<reference evidence="1 2" key="1">
    <citation type="submission" date="2018-06" db="EMBL/GenBank/DDBJ databases">
        <authorList>
            <consortium name="Pathogen Informatics"/>
            <person name="Doyle S."/>
        </authorList>
    </citation>
    <scope>NUCLEOTIDE SEQUENCE [LARGE SCALE GENOMIC DNA]</scope>
    <source>
        <strain evidence="1 2">NCTC11685</strain>
    </source>
</reference>